<reference evidence="2" key="3">
    <citation type="submission" date="2019-08" db="EMBL/GenBank/DDBJ databases">
        <authorList>
            <consortium name="Photinus pyralis genome working group"/>
            <person name="Fallon T.R."/>
            <person name="Sander Lower S.E."/>
            <person name="Weng J.-K."/>
        </authorList>
    </citation>
    <scope>NUCLEOTIDE SEQUENCE</scope>
    <source>
        <strain evidence="2">1611_PpyrPB1</strain>
        <tissue evidence="2">Whole body</tissue>
    </source>
</reference>
<reference evidence="2 3" key="2">
    <citation type="journal article" date="2018" name="Elife">
        <title>Firefly genomes illuminate parallel origins of bioluminescence in beetles.</title>
        <authorList>
            <person name="Fallon T.R."/>
            <person name="Lower S.E."/>
            <person name="Chang C.H."/>
            <person name="Bessho-Uehara M."/>
            <person name="Martin G.J."/>
            <person name="Bewick A.J."/>
            <person name="Behringer M."/>
            <person name="Debat H.J."/>
            <person name="Wong I."/>
            <person name="Day J.C."/>
            <person name="Suvorov A."/>
            <person name="Silva C.J."/>
            <person name="Stanger-Hall K.F."/>
            <person name="Hall D.W."/>
            <person name="Schmitz R.J."/>
            <person name="Nelson D.R."/>
            <person name="Lewis S.M."/>
            <person name="Shigenobu S."/>
            <person name="Bybee S.M."/>
            <person name="Larracuente A.M."/>
            <person name="Oba Y."/>
            <person name="Weng J.K."/>
        </authorList>
    </citation>
    <scope>NUCLEOTIDE SEQUENCE [LARGE SCALE GENOMIC DNA]</scope>
    <source>
        <strain evidence="2">1611_PpyrPB1</strain>
        <tissue evidence="2">Whole body</tissue>
    </source>
</reference>
<accession>A0A1Y1LB31</accession>
<dbReference type="Proteomes" id="UP000327044">
    <property type="component" value="Unassembled WGS sequence"/>
</dbReference>
<proteinExistence type="predicted"/>
<evidence type="ECO:0008006" key="4">
    <source>
        <dbReference type="Google" id="ProtNLM"/>
    </source>
</evidence>
<protein>
    <recommendedName>
        <fullName evidence="4">Reverse transcriptase domain-containing protein</fullName>
    </recommendedName>
</protein>
<evidence type="ECO:0000313" key="2">
    <source>
        <dbReference type="EMBL" id="KAB0797297.1"/>
    </source>
</evidence>
<sequence>MIRSMFQQIVNGEQMPDEWKQAHITSIFKKGNRKTCENYRVISVIATMGRVYGKPIRNKIEENIEGEMGEKQAGFTVGRSIMDYIQANSNSRDTMEISGTVRDR</sequence>
<evidence type="ECO:0000313" key="3">
    <source>
        <dbReference type="Proteomes" id="UP000327044"/>
    </source>
</evidence>
<dbReference type="EMBL" id="VVIM01000006">
    <property type="protein sequence ID" value="KAB0797297.1"/>
    <property type="molecule type" value="Genomic_DNA"/>
</dbReference>
<dbReference type="PANTHER" id="PTHR19446">
    <property type="entry name" value="REVERSE TRANSCRIPTASES"/>
    <property type="match status" value="1"/>
</dbReference>
<name>A0A1Y1LB31_PHOPY</name>
<dbReference type="AlphaFoldDB" id="A0A1Y1LB31"/>
<keyword evidence="3" id="KW-1185">Reference proteome</keyword>
<reference evidence="1" key="1">
    <citation type="journal article" date="2016" name="Sci. Rep.">
        <title>Molecular characterization of firefly nuptial gifts: a multi-omics approach sheds light on postcopulatory sexual selection.</title>
        <authorList>
            <person name="Al-Wathiqui N."/>
            <person name="Fallon T.R."/>
            <person name="South A."/>
            <person name="Weng J.K."/>
            <person name="Lewis S.M."/>
        </authorList>
    </citation>
    <scope>NUCLEOTIDE SEQUENCE</scope>
</reference>
<dbReference type="EMBL" id="GEZM01060827">
    <property type="protein sequence ID" value="JAV70872.1"/>
    <property type="molecule type" value="Transcribed_RNA"/>
</dbReference>
<organism evidence="1">
    <name type="scientific">Photinus pyralis</name>
    <name type="common">Common eastern firefly</name>
    <name type="synonym">Lampyris pyralis</name>
    <dbReference type="NCBI Taxonomy" id="7054"/>
    <lineage>
        <taxon>Eukaryota</taxon>
        <taxon>Metazoa</taxon>
        <taxon>Ecdysozoa</taxon>
        <taxon>Arthropoda</taxon>
        <taxon>Hexapoda</taxon>
        <taxon>Insecta</taxon>
        <taxon>Pterygota</taxon>
        <taxon>Neoptera</taxon>
        <taxon>Endopterygota</taxon>
        <taxon>Coleoptera</taxon>
        <taxon>Polyphaga</taxon>
        <taxon>Elateriformia</taxon>
        <taxon>Elateroidea</taxon>
        <taxon>Lampyridae</taxon>
        <taxon>Lampyrinae</taxon>
        <taxon>Photinus</taxon>
    </lineage>
</organism>
<evidence type="ECO:0000313" key="1">
    <source>
        <dbReference type="EMBL" id="JAV70872.1"/>
    </source>
</evidence>
<dbReference type="InParanoid" id="A0A1Y1LB31"/>
<gene>
    <name evidence="2" type="ORF">PPYR_08291</name>
</gene>